<dbReference type="EMBL" id="CAFBQU010000081">
    <property type="protein sequence ID" value="CAB5068069.1"/>
    <property type="molecule type" value="Genomic_DNA"/>
</dbReference>
<reference evidence="1" key="1">
    <citation type="submission" date="2020-05" db="EMBL/GenBank/DDBJ databases">
        <authorList>
            <person name="Chiriac C."/>
            <person name="Salcher M."/>
            <person name="Ghai R."/>
            <person name="Kavagutti S V."/>
        </authorList>
    </citation>
    <scope>NUCLEOTIDE SEQUENCE</scope>
</reference>
<evidence type="ECO:0000313" key="2">
    <source>
        <dbReference type="EMBL" id="CAB5068069.1"/>
    </source>
</evidence>
<dbReference type="EMBL" id="CAFBPN010000099">
    <property type="protein sequence ID" value="CAB5028528.1"/>
    <property type="molecule type" value="Genomic_DNA"/>
</dbReference>
<accession>A0A6J7RJB6</accession>
<dbReference type="Gene3D" id="2.60.120.10">
    <property type="entry name" value="Jelly Rolls"/>
    <property type="match status" value="1"/>
</dbReference>
<dbReference type="InterPro" id="IPR011051">
    <property type="entry name" value="RmlC_Cupin_sf"/>
</dbReference>
<gene>
    <name evidence="1" type="ORF">UFOPK4098_01330</name>
    <name evidence="2" type="ORF">UFOPK4347_01674</name>
</gene>
<dbReference type="AlphaFoldDB" id="A0A6J7RJB6"/>
<name>A0A6J7RJB6_9ZZZZ</name>
<dbReference type="InterPro" id="IPR014710">
    <property type="entry name" value="RmlC-like_jellyroll"/>
</dbReference>
<organism evidence="1">
    <name type="scientific">freshwater metagenome</name>
    <dbReference type="NCBI Taxonomy" id="449393"/>
    <lineage>
        <taxon>unclassified sequences</taxon>
        <taxon>metagenomes</taxon>
        <taxon>ecological metagenomes</taxon>
    </lineage>
</organism>
<sequence length="117" mass="13164">MENNDKVWAVHPDTVEPITAENEHIKGHVIVRVLSRHPTVLENTFPPNTWLGKHEHGSDTLYIVKEGEFHIEGERVYYPGDVRFVAKGHAYGPEWAGPNGAKLLIVAVNGQFGTEWL</sequence>
<protein>
    <submittedName>
        <fullName evidence="1">Unannotated protein</fullName>
    </submittedName>
</protein>
<evidence type="ECO:0000313" key="1">
    <source>
        <dbReference type="EMBL" id="CAB5028528.1"/>
    </source>
</evidence>
<proteinExistence type="predicted"/>
<dbReference type="SUPFAM" id="SSF51182">
    <property type="entry name" value="RmlC-like cupins"/>
    <property type="match status" value="1"/>
</dbReference>